<comment type="caution">
    <text evidence="1">The sequence shown here is derived from an EMBL/GenBank/DDBJ whole genome shotgun (WGS) entry which is preliminary data.</text>
</comment>
<evidence type="ECO:0008006" key="3">
    <source>
        <dbReference type="Google" id="ProtNLM"/>
    </source>
</evidence>
<keyword evidence="2" id="KW-1185">Reference proteome</keyword>
<proteinExistence type="predicted"/>
<dbReference type="EMBL" id="BTPE01000002">
    <property type="protein sequence ID" value="GMQ32167.1"/>
    <property type="molecule type" value="Genomic_DNA"/>
</dbReference>
<name>A0ABQ6PZF0_9BACT</name>
<evidence type="ECO:0000313" key="2">
    <source>
        <dbReference type="Proteomes" id="UP001307705"/>
    </source>
</evidence>
<sequence>MSQPDFAAMLPDYLMGRLDPKTKAELEQALSQSETLRMQLEDEKRLRRMIHRQSREELRIRVRNLDQETASSKWKTWVAAAMIPLLLGLGYLFWTQSAQKPATDYLSYFESYPNTVLPFVRGEEKEDPAWEAFMAYENREFAKAAELFDQLNETESKDEWVFYEAMSNMELQDWDNSIKLLENHSWTSEEKGSFGDVKDWYLALALLYSGKKEEAQQQLRNLFLRQGYEYINAGKLLEQLEKEAPNK</sequence>
<dbReference type="Proteomes" id="UP001307705">
    <property type="component" value="Unassembled WGS sequence"/>
</dbReference>
<dbReference type="RefSeq" id="WP_338226982.1">
    <property type="nucleotide sequence ID" value="NZ_BTPE01000002.1"/>
</dbReference>
<gene>
    <name evidence="1" type="ORF">Ataiwa_04390</name>
</gene>
<reference evidence="1 2" key="1">
    <citation type="submission" date="2023-08" db="EMBL/GenBank/DDBJ databases">
        <title>Draft genome sequence of Algoriphagus taiwanensis.</title>
        <authorList>
            <person name="Takatani N."/>
            <person name="Hosokawa M."/>
            <person name="Sawabe T."/>
        </authorList>
    </citation>
    <scope>NUCLEOTIDE SEQUENCE [LARGE SCALE GENOMIC DNA]</scope>
    <source>
        <strain evidence="1 2">JCM 19755</strain>
    </source>
</reference>
<protein>
    <recommendedName>
        <fullName evidence="3">Tetratricopeptide repeat protein</fullName>
    </recommendedName>
</protein>
<organism evidence="1 2">
    <name type="scientific">Algoriphagus taiwanensis</name>
    <dbReference type="NCBI Taxonomy" id="1445656"/>
    <lineage>
        <taxon>Bacteria</taxon>
        <taxon>Pseudomonadati</taxon>
        <taxon>Bacteroidota</taxon>
        <taxon>Cytophagia</taxon>
        <taxon>Cytophagales</taxon>
        <taxon>Cyclobacteriaceae</taxon>
        <taxon>Algoriphagus</taxon>
    </lineage>
</organism>
<accession>A0ABQ6PZF0</accession>
<evidence type="ECO:0000313" key="1">
    <source>
        <dbReference type="EMBL" id="GMQ32167.1"/>
    </source>
</evidence>